<keyword evidence="7" id="KW-0676">Redox-active center</keyword>
<organism evidence="8 9">
    <name type="scientific">Adineta steineri</name>
    <dbReference type="NCBI Taxonomy" id="433720"/>
    <lineage>
        <taxon>Eukaryota</taxon>
        <taxon>Metazoa</taxon>
        <taxon>Spiralia</taxon>
        <taxon>Gnathifera</taxon>
        <taxon>Rotifera</taxon>
        <taxon>Eurotatoria</taxon>
        <taxon>Bdelloidea</taxon>
        <taxon>Adinetida</taxon>
        <taxon>Adinetidae</taxon>
        <taxon>Adineta</taxon>
    </lineage>
</organism>
<comment type="caution">
    <text evidence="8">The sequence shown here is derived from an EMBL/GenBank/DDBJ whole genome shotgun (WGS) entry which is preliminary data.</text>
</comment>
<dbReference type="InterPro" id="IPR036249">
    <property type="entry name" value="Thioredoxin-like_sf"/>
</dbReference>
<dbReference type="GO" id="GO:0008237">
    <property type="term" value="F:metallopeptidase activity"/>
    <property type="evidence" value="ECO:0007669"/>
    <property type="project" value="UniProtKB-KW"/>
</dbReference>
<dbReference type="Gene3D" id="3.40.30.10">
    <property type="entry name" value="Glutaredoxin"/>
    <property type="match status" value="1"/>
</dbReference>
<accession>A0A814N868</accession>
<dbReference type="EMBL" id="CAJNON010000194">
    <property type="protein sequence ID" value="CAF1089931.1"/>
    <property type="molecule type" value="Genomic_DNA"/>
</dbReference>
<evidence type="ECO:0000256" key="2">
    <source>
        <dbReference type="ARBA" id="ARBA00022670"/>
    </source>
</evidence>
<dbReference type="PANTHER" id="PTHR15910">
    <property type="entry name" value="ARCHAEMETZINCIN"/>
    <property type="match status" value="1"/>
</dbReference>
<evidence type="ECO:0000313" key="9">
    <source>
        <dbReference type="Proteomes" id="UP000663891"/>
    </source>
</evidence>
<sequence>MSFTIPSNEVITDALGDISQLPDDMKMAVTSRIEKSFKPIPEPEGGDWLAQHEESGQTMKSFQINLSKAAPHGTHNTIYIQPIGSFDHPRAPPVDVINEFARAFFSGCEVELLPTVDFTNNMKKRDRDGQPQYLTGDIHHYLCQTRSKRDWRRELLCVAVTMADIYPAEGWNFVYGQARFIEHVGVYSFARLDPLFYRATAEEIHRTPLTEEHSTIILRRCIKIILHEVGHIFGLYHCIYYLCLMNGFNNETEMDRKPLHLCPVCLHKLHSTLQFDVRHLYVTFANLCDTYGLEKECKWYRKRLQYLHDELKKACSDNKLEISGEPTPGKSGAFEVTVDEKLVHSKKDGDGFPDTEEKMNKIVKAVEEAGKEPAEEAK</sequence>
<evidence type="ECO:0000313" key="8">
    <source>
        <dbReference type="EMBL" id="CAF1089931.1"/>
    </source>
</evidence>
<dbReference type="GO" id="GO:0006508">
    <property type="term" value="P:proteolysis"/>
    <property type="evidence" value="ECO:0007669"/>
    <property type="project" value="UniProtKB-KW"/>
</dbReference>
<proteinExistence type="predicted"/>
<evidence type="ECO:0008006" key="10">
    <source>
        <dbReference type="Google" id="ProtNLM"/>
    </source>
</evidence>
<reference evidence="8" key="1">
    <citation type="submission" date="2021-02" db="EMBL/GenBank/DDBJ databases">
        <authorList>
            <person name="Nowell W R."/>
        </authorList>
    </citation>
    <scope>NUCLEOTIDE SEQUENCE</scope>
</reference>
<protein>
    <recommendedName>
        <fullName evidence="10">Archaemetzincin-2</fullName>
    </recommendedName>
</protein>
<comment type="cofactor">
    <cofactor evidence="1">
        <name>Zn(2+)</name>
        <dbReference type="ChEBI" id="CHEBI:29105"/>
    </cofactor>
</comment>
<dbReference type="InterPro" id="IPR012962">
    <property type="entry name" value="Pept_M54_archaemetzincn"/>
</dbReference>
<dbReference type="Pfam" id="PF07998">
    <property type="entry name" value="Peptidase_M54"/>
    <property type="match status" value="1"/>
</dbReference>
<dbReference type="OrthoDB" id="444492at2759"/>
<gene>
    <name evidence="8" type="ORF">VCS650_LOCUS19500</name>
</gene>
<keyword evidence="2" id="KW-0645">Protease</keyword>
<evidence type="ECO:0000256" key="1">
    <source>
        <dbReference type="ARBA" id="ARBA00001947"/>
    </source>
</evidence>
<dbReference type="AlphaFoldDB" id="A0A814N868"/>
<keyword evidence="6" id="KW-0482">Metalloprotease</keyword>
<dbReference type="CDD" id="cd11375">
    <property type="entry name" value="Peptidase_M54"/>
    <property type="match status" value="1"/>
</dbReference>
<evidence type="ECO:0000256" key="6">
    <source>
        <dbReference type="ARBA" id="ARBA00023049"/>
    </source>
</evidence>
<dbReference type="SUPFAM" id="SSF52833">
    <property type="entry name" value="Thioredoxin-like"/>
    <property type="match status" value="1"/>
</dbReference>
<keyword evidence="3" id="KW-0479">Metal-binding</keyword>
<dbReference type="NCBIfam" id="TIGR02174">
    <property type="entry name" value="CXXU_selWTH"/>
    <property type="match status" value="1"/>
</dbReference>
<keyword evidence="5" id="KW-0862">Zinc</keyword>
<dbReference type="InterPro" id="IPR011893">
    <property type="entry name" value="Selenoprotein_Rdx-typ"/>
</dbReference>
<evidence type="ECO:0000256" key="3">
    <source>
        <dbReference type="ARBA" id="ARBA00022723"/>
    </source>
</evidence>
<dbReference type="PANTHER" id="PTHR15910:SF1">
    <property type="entry name" value="ARCHAEMETZINCIN-2"/>
    <property type="match status" value="1"/>
</dbReference>
<dbReference type="SUPFAM" id="SSF55486">
    <property type="entry name" value="Metalloproteases ('zincins'), catalytic domain"/>
    <property type="match status" value="1"/>
</dbReference>
<dbReference type="Proteomes" id="UP000663891">
    <property type="component" value="Unassembled WGS sequence"/>
</dbReference>
<evidence type="ECO:0000256" key="4">
    <source>
        <dbReference type="ARBA" id="ARBA00022801"/>
    </source>
</evidence>
<evidence type="ECO:0000256" key="5">
    <source>
        <dbReference type="ARBA" id="ARBA00022833"/>
    </source>
</evidence>
<dbReference type="InterPro" id="IPR024079">
    <property type="entry name" value="MetalloPept_cat_dom_sf"/>
</dbReference>
<name>A0A814N868_9BILA</name>
<evidence type="ECO:0000256" key="7">
    <source>
        <dbReference type="ARBA" id="ARBA00023284"/>
    </source>
</evidence>
<dbReference type="Gene3D" id="3.40.390.10">
    <property type="entry name" value="Collagenase (Catalytic Domain)"/>
    <property type="match status" value="1"/>
</dbReference>
<dbReference type="Pfam" id="PF10262">
    <property type="entry name" value="Rdx"/>
    <property type="match status" value="1"/>
</dbReference>
<dbReference type="GO" id="GO:0046872">
    <property type="term" value="F:metal ion binding"/>
    <property type="evidence" value="ECO:0007669"/>
    <property type="project" value="UniProtKB-KW"/>
</dbReference>
<keyword evidence="4" id="KW-0378">Hydrolase</keyword>